<dbReference type="PANTHER" id="PTHR38730:SF1">
    <property type="entry name" value="SLL7028 PROTEIN"/>
    <property type="match status" value="1"/>
</dbReference>
<dbReference type="Pfam" id="PF09967">
    <property type="entry name" value="DUF2201"/>
    <property type="match status" value="1"/>
</dbReference>
<dbReference type="CDD" id="cd00198">
    <property type="entry name" value="vWFA"/>
    <property type="match status" value="1"/>
</dbReference>
<dbReference type="InterPro" id="IPR018698">
    <property type="entry name" value="VWA-like_dom"/>
</dbReference>
<dbReference type="PANTHER" id="PTHR38730">
    <property type="entry name" value="SLL7028 PROTEIN"/>
    <property type="match status" value="1"/>
</dbReference>
<organism evidence="2 3">
    <name type="scientific">Megasphaera hominis</name>
    <dbReference type="NCBI Taxonomy" id="159836"/>
    <lineage>
        <taxon>Bacteria</taxon>
        <taxon>Bacillati</taxon>
        <taxon>Bacillota</taxon>
        <taxon>Negativicutes</taxon>
        <taxon>Veillonellales</taxon>
        <taxon>Veillonellaceae</taxon>
        <taxon>Megasphaera</taxon>
    </lineage>
</organism>
<comment type="caution">
    <text evidence="2">The sequence shown here is derived from an EMBL/GenBank/DDBJ whole genome shotgun (WGS) entry which is preliminary data.</text>
</comment>
<evidence type="ECO:0000313" key="2">
    <source>
        <dbReference type="EMBL" id="MBC3537916.1"/>
    </source>
</evidence>
<name>A0ABR6VKU9_9FIRM</name>
<feature type="domain" description="VWA-like" evidence="1">
    <location>
        <begin position="307"/>
        <end position="418"/>
    </location>
</feature>
<evidence type="ECO:0000259" key="1">
    <source>
        <dbReference type="Pfam" id="PF09967"/>
    </source>
</evidence>
<evidence type="ECO:0000313" key="3">
    <source>
        <dbReference type="Proteomes" id="UP000606870"/>
    </source>
</evidence>
<proteinExistence type="predicted"/>
<keyword evidence="3" id="KW-1185">Reference proteome</keyword>
<gene>
    <name evidence="2" type="ORF">H8J70_11765</name>
</gene>
<dbReference type="SUPFAM" id="SSF53300">
    <property type="entry name" value="vWA-like"/>
    <property type="match status" value="1"/>
</dbReference>
<protein>
    <recommendedName>
        <fullName evidence="1">VWA-like domain-containing protein</fullName>
    </recommendedName>
</protein>
<accession>A0ABR6VKU9</accession>
<reference evidence="2 3" key="1">
    <citation type="submission" date="2020-08" db="EMBL/GenBank/DDBJ databases">
        <authorList>
            <person name="Liu C."/>
            <person name="Sun Q."/>
        </authorList>
    </citation>
    <scope>NUCLEOTIDE SEQUENCE [LARGE SCALE GENOMIC DNA]</scope>
    <source>
        <strain evidence="2 3">NSJ-59</strain>
    </source>
</reference>
<sequence>MDMRQRLIDAIQIWANENLYTAAPGKAPAAMPEELNQLFYAFISKLSLSLMEDEENFYGYFFFQMGKKTDWDLRAPTAVTFEHTQYVLYFHPLLFLEQTPQQMISSIKHEILHIVFQHLLRSRDLRQHYSKLALNLAMDAIVNTYVDPVPEDGETIDRINNQYGLFLIPYDTLEDYAEKIQRGIDWKERSKTTTTDHITETADKEPRFDIRHAHDLWEQLDTQDPQVLVKFTEKYLDTASQGPLSPHLAGAIAAFKSLNKALPWQTYLSRMAGTLFCGTRRTTARLNRRQPYRLDLRGELHHYKARIIVALDVSGSISDAEFHQAMQEVLQIVRSMQVKITVLECDDQIKKAYPVRSLRDLQKRHPYRGGTAFSPVFAYANAHKTDLLIYFTDGQGEETLSVTPGGYKVLWILSGHSKGLSLRNPCGIVKRLQPQEDMTLSELDDPHADGYSMNNQEPVAFI</sequence>
<dbReference type="Proteomes" id="UP000606870">
    <property type="component" value="Unassembled WGS sequence"/>
</dbReference>
<dbReference type="EMBL" id="JACOGK010000050">
    <property type="protein sequence ID" value="MBC3537916.1"/>
    <property type="molecule type" value="Genomic_DNA"/>
</dbReference>
<dbReference type="InterPro" id="IPR036465">
    <property type="entry name" value="vWFA_dom_sf"/>
</dbReference>